<evidence type="ECO:0000313" key="5">
    <source>
        <dbReference type="Proteomes" id="UP001345013"/>
    </source>
</evidence>
<accession>A0ABR0K2S0</accession>
<protein>
    <recommendedName>
        <fullName evidence="3">Oxo-4-hydroxy-4-carboxy-5-ureidoimidazoline decarboxylase domain-containing protein</fullName>
    </recommendedName>
</protein>
<dbReference type="Pfam" id="PF09349">
    <property type="entry name" value="OHCU_decarbox"/>
    <property type="match status" value="1"/>
</dbReference>
<dbReference type="PANTHER" id="PTHR37987:SF1">
    <property type="entry name" value="OXO-4-HYDROXY-4-CARBOXY-5-UREIDOIMIDAZOLINE DECARBOXYLASE DOMAIN-CONTAINING PROTEIN"/>
    <property type="match status" value="1"/>
</dbReference>
<comment type="caution">
    <text evidence="4">The sequence shown here is derived from an EMBL/GenBank/DDBJ whole genome shotgun (WGS) entry which is preliminary data.</text>
</comment>
<dbReference type="Proteomes" id="UP001345013">
    <property type="component" value="Unassembled WGS sequence"/>
</dbReference>
<evidence type="ECO:0000259" key="3">
    <source>
        <dbReference type="Pfam" id="PF09349"/>
    </source>
</evidence>
<evidence type="ECO:0000313" key="4">
    <source>
        <dbReference type="EMBL" id="KAK5084196.1"/>
    </source>
</evidence>
<reference evidence="4 5" key="1">
    <citation type="submission" date="2023-08" db="EMBL/GenBank/DDBJ databases">
        <title>Black Yeasts Isolated from many extreme environments.</title>
        <authorList>
            <person name="Coleine C."/>
            <person name="Stajich J.E."/>
            <person name="Selbmann L."/>
        </authorList>
    </citation>
    <scope>NUCLEOTIDE SEQUENCE [LARGE SCALE GENOMIC DNA]</scope>
    <source>
        <strain evidence="4 5">CCFEE 5885</strain>
    </source>
</reference>
<dbReference type="EMBL" id="JAVRRG010000113">
    <property type="protein sequence ID" value="KAK5084196.1"/>
    <property type="molecule type" value="Genomic_DNA"/>
</dbReference>
<feature type="domain" description="Oxo-4-hydroxy-4-carboxy-5-ureidoimidazoline decarboxylase" evidence="3">
    <location>
        <begin position="12"/>
        <end position="173"/>
    </location>
</feature>
<dbReference type="Gene3D" id="1.10.3330.10">
    <property type="entry name" value="Oxo-4-hydroxy-4-carboxy-5-ureidoimidazoline decarboxylase"/>
    <property type="match status" value="1"/>
</dbReference>
<proteinExistence type="predicted"/>
<feature type="compositionally biased region" description="Basic and acidic residues" evidence="2">
    <location>
        <begin position="84"/>
        <end position="95"/>
    </location>
</feature>
<evidence type="ECO:0000256" key="1">
    <source>
        <dbReference type="ARBA" id="ARBA00022631"/>
    </source>
</evidence>
<dbReference type="InterPro" id="IPR018020">
    <property type="entry name" value="OHCU_decarboxylase"/>
</dbReference>
<dbReference type="PANTHER" id="PTHR37987">
    <property type="entry name" value="CHROMOSOME 9, WHOLE GENOME SHOTGUN SEQUENCE"/>
    <property type="match status" value="1"/>
</dbReference>
<feature type="region of interest" description="Disordered" evidence="2">
    <location>
        <begin position="84"/>
        <end position="109"/>
    </location>
</feature>
<dbReference type="InterPro" id="IPR036778">
    <property type="entry name" value="OHCU_decarboxylase_sf"/>
</dbReference>
<organism evidence="4 5">
    <name type="scientific">Lithohypha guttulata</name>
    <dbReference type="NCBI Taxonomy" id="1690604"/>
    <lineage>
        <taxon>Eukaryota</taxon>
        <taxon>Fungi</taxon>
        <taxon>Dikarya</taxon>
        <taxon>Ascomycota</taxon>
        <taxon>Pezizomycotina</taxon>
        <taxon>Eurotiomycetes</taxon>
        <taxon>Chaetothyriomycetidae</taxon>
        <taxon>Chaetothyriales</taxon>
        <taxon>Trichomeriaceae</taxon>
        <taxon>Lithohypha</taxon>
    </lineage>
</organism>
<dbReference type="SUPFAM" id="SSF158694">
    <property type="entry name" value="UraD-Like"/>
    <property type="match status" value="1"/>
</dbReference>
<keyword evidence="5" id="KW-1185">Reference proteome</keyword>
<name>A0ABR0K2S0_9EURO</name>
<sequence length="178" mass="20069">MPSLPAIETVPSASTEERVGVLDTLFEPCTQLHTLSVETLGETKFESYSALIDVVGRQLQSLYESRLESDQKWLNDILAAHPRLGEKKVDSEQSRNEQAQLNQGEPGEGEKLAKLNQEYEEKFPGLRYVVFVNGRSRSVIMEDMQRRIQRGDVQQEKHDAIQALCDIANDRANKLLAA</sequence>
<keyword evidence="1" id="KW-0659">Purine metabolism</keyword>
<evidence type="ECO:0000256" key="2">
    <source>
        <dbReference type="SAM" id="MobiDB-lite"/>
    </source>
</evidence>
<gene>
    <name evidence="4" type="ORF">LTR24_007494</name>
</gene>